<sequence length="43" mass="4836">MSQSLDGEEDTTSEISHSLREEEAENVSEKERLMKPQTSLARG</sequence>
<proteinExistence type="predicted"/>
<dbReference type="EMBL" id="GBXM01049130">
    <property type="protein sequence ID" value="JAH59447.1"/>
    <property type="molecule type" value="Transcribed_RNA"/>
</dbReference>
<reference evidence="2" key="1">
    <citation type="submission" date="2014-11" db="EMBL/GenBank/DDBJ databases">
        <authorList>
            <person name="Amaro Gonzalez C."/>
        </authorList>
    </citation>
    <scope>NUCLEOTIDE SEQUENCE</scope>
</reference>
<dbReference type="AlphaFoldDB" id="A0A0E9U141"/>
<feature type="compositionally biased region" description="Acidic residues" evidence="1">
    <location>
        <begin position="1"/>
        <end position="12"/>
    </location>
</feature>
<reference evidence="2" key="2">
    <citation type="journal article" date="2015" name="Fish Shellfish Immunol.">
        <title>Early steps in the European eel (Anguilla anguilla)-Vibrio vulnificus interaction in the gills: Role of the RtxA13 toxin.</title>
        <authorList>
            <person name="Callol A."/>
            <person name="Pajuelo D."/>
            <person name="Ebbesson L."/>
            <person name="Teles M."/>
            <person name="MacKenzie S."/>
            <person name="Amaro C."/>
        </authorList>
    </citation>
    <scope>NUCLEOTIDE SEQUENCE</scope>
</reference>
<organism evidence="2">
    <name type="scientific">Anguilla anguilla</name>
    <name type="common">European freshwater eel</name>
    <name type="synonym">Muraena anguilla</name>
    <dbReference type="NCBI Taxonomy" id="7936"/>
    <lineage>
        <taxon>Eukaryota</taxon>
        <taxon>Metazoa</taxon>
        <taxon>Chordata</taxon>
        <taxon>Craniata</taxon>
        <taxon>Vertebrata</taxon>
        <taxon>Euteleostomi</taxon>
        <taxon>Actinopterygii</taxon>
        <taxon>Neopterygii</taxon>
        <taxon>Teleostei</taxon>
        <taxon>Anguilliformes</taxon>
        <taxon>Anguillidae</taxon>
        <taxon>Anguilla</taxon>
    </lineage>
</organism>
<accession>A0A0E9U141</accession>
<evidence type="ECO:0000256" key="1">
    <source>
        <dbReference type="SAM" id="MobiDB-lite"/>
    </source>
</evidence>
<feature type="compositionally biased region" description="Basic and acidic residues" evidence="1">
    <location>
        <begin position="17"/>
        <end position="34"/>
    </location>
</feature>
<evidence type="ECO:0000313" key="2">
    <source>
        <dbReference type="EMBL" id="JAH59447.1"/>
    </source>
</evidence>
<name>A0A0E9U141_ANGAN</name>
<feature type="region of interest" description="Disordered" evidence="1">
    <location>
        <begin position="1"/>
        <end position="43"/>
    </location>
</feature>
<protein>
    <submittedName>
        <fullName evidence="2">Uncharacterized protein</fullName>
    </submittedName>
</protein>